<dbReference type="RefSeq" id="WP_188971052.1">
    <property type="nucleotide sequence ID" value="NZ_BMKW01000012.1"/>
</dbReference>
<evidence type="ECO:0000313" key="3">
    <source>
        <dbReference type="Proteomes" id="UP000661507"/>
    </source>
</evidence>
<name>A0A917KXN2_9PROT</name>
<accession>A0A917KXN2</accession>
<keyword evidence="1" id="KW-1133">Transmembrane helix</keyword>
<feature type="transmembrane region" description="Helical" evidence="1">
    <location>
        <begin position="126"/>
        <end position="148"/>
    </location>
</feature>
<protein>
    <recommendedName>
        <fullName evidence="4">DUF1109 domain-containing protein</fullName>
    </recommendedName>
</protein>
<evidence type="ECO:0008006" key="4">
    <source>
        <dbReference type="Google" id="ProtNLM"/>
    </source>
</evidence>
<evidence type="ECO:0000256" key="1">
    <source>
        <dbReference type="SAM" id="Phobius"/>
    </source>
</evidence>
<reference evidence="2" key="2">
    <citation type="submission" date="2020-09" db="EMBL/GenBank/DDBJ databases">
        <authorList>
            <person name="Sun Q."/>
            <person name="Zhou Y."/>
        </authorList>
    </citation>
    <scope>NUCLEOTIDE SEQUENCE</scope>
    <source>
        <strain evidence="2">CGMCC 1.3617</strain>
    </source>
</reference>
<feature type="transmembrane region" description="Helical" evidence="1">
    <location>
        <begin position="91"/>
        <end position="114"/>
    </location>
</feature>
<dbReference type="AlphaFoldDB" id="A0A917KXN2"/>
<dbReference type="EMBL" id="BMKW01000012">
    <property type="protein sequence ID" value="GGJ32536.1"/>
    <property type="molecule type" value="Genomic_DNA"/>
</dbReference>
<proteinExistence type="predicted"/>
<sequence>MTTTEELIARLSADLRPVHRLAPPLRRAAAWLAFALMVIVAAVAWHGPRPDLADRLADAQEMIQWLASAATGVLATIAAFQLALPDRSPRWVLLPVPAAVLWVGTLGAGCLADVLRIGPQALVPGVSWGCMGFILGLGIPLSGSLVWLLRYAAGIRPLPVAAMGGLAGAALSAAGLWLFHELDGAAEALVWHVGMTLVVVGLFLAFGRSWETRATARFTAA</sequence>
<organism evidence="2 3">
    <name type="scientific">Neoroseomonas lacus</name>
    <dbReference type="NCBI Taxonomy" id="287609"/>
    <lineage>
        <taxon>Bacteria</taxon>
        <taxon>Pseudomonadati</taxon>
        <taxon>Pseudomonadota</taxon>
        <taxon>Alphaproteobacteria</taxon>
        <taxon>Acetobacterales</taxon>
        <taxon>Acetobacteraceae</taxon>
        <taxon>Neoroseomonas</taxon>
    </lineage>
</organism>
<gene>
    <name evidence="2" type="ORF">GCM10011320_45190</name>
</gene>
<dbReference type="Proteomes" id="UP000661507">
    <property type="component" value="Unassembled WGS sequence"/>
</dbReference>
<reference evidence="2" key="1">
    <citation type="journal article" date="2014" name="Int. J. Syst. Evol. Microbiol.">
        <title>Complete genome sequence of Corynebacterium casei LMG S-19264T (=DSM 44701T), isolated from a smear-ripened cheese.</title>
        <authorList>
            <consortium name="US DOE Joint Genome Institute (JGI-PGF)"/>
            <person name="Walter F."/>
            <person name="Albersmeier A."/>
            <person name="Kalinowski J."/>
            <person name="Ruckert C."/>
        </authorList>
    </citation>
    <scope>NUCLEOTIDE SEQUENCE</scope>
    <source>
        <strain evidence="2">CGMCC 1.3617</strain>
    </source>
</reference>
<feature type="transmembrane region" description="Helical" evidence="1">
    <location>
        <begin position="160"/>
        <end position="179"/>
    </location>
</feature>
<keyword evidence="1" id="KW-0472">Membrane</keyword>
<feature type="transmembrane region" description="Helical" evidence="1">
    <location>
        <begin position="65"/>
        <end position="84"/>
    </location>
</feature>
<dbReference type="Pfam" id="PF06532">
    <property type="entry name" value="NrsF"/>
    <property type="match status" value="1"/>
</dbReference>
<feature type="transmembrane region" description="Helical" evidence="1">
    <location>
        <begin position="185"/>
        <end position="207"/>
    </location>
</feature>
<keyword evidence="1" id="KW-0812">Transmembrane</keyword>
<evidence type="ECO:0000313" key="2">
    <source>
        <dbReference type="EMBL" id="GGJ32536.1"/>
    </source>
</evidence>
<keyword evidence="3" id="KW-1185">Reference proteome</keyword>
<comment type="caution">
    <text evidence="2">The sequence shown here is derived from an EMBL/GenBank/DDBJ whole genome shotgun (WGS) entry which is preliminary data.</text>
</comment>
<dbReference type="InterPro" id="IPR009495">
    <property type="entry name" value="NrsF"/>
</dbReference>
<feature type="transmembrane region" description="Helical" evidence="1">
    <location>
        <begin position="28"/>
        <end position="45"/>
    </location>
</feature>